<name>A0ABD1G9H7_SALDI</name>
<proteinExistence type="predicted"/>
<protein>
    <submittedName>
        <fullName evidence="1">Protein MAIN-LIKE 1-like</fullName>
    </submittedName>
</protein>
<evidence type="ECO:0000313" key="1">
    <source>
        <dbReference type="EMBL" id="KAL1540542.1"/>
    </source>
</evidence>
<gene>
    <name evidence="1" type="ORF">AAHA92_24883</name>
</gene>
<dbReference type="Proteomes" id="UP001567538">
    <property type="component" value="Unassembled WGS sequence"/>
</dbReference>
<evidence type="ECO:0000313" key="2">
    <source>
        <dbReference type="Proteomes" id="UP001567538"/>
    </source>
</evidence>
<comment type="caution">
    <text evidence="1">The sequence shown here is derived from an EMBL/GenBank/DDBJ whole genome shotgun (WGS) entry which is preliminary data.</text>
</comment>
<sequence length="90" mass="10521">MRFGGILRCVGEATVTLKDVEVLWCLKVYGDAVTGYIPTKDVNYWMQTSLDFLRITPSQIELKELVWKQRTLSNQLRIELSDDEEDYIYV</sequence>
<dbReference type="AlphaFoldDB" id="A0ABD1G9H7"/>
<dbReference type="EMBL" id="JBEAFC010000009">
    <property type="protein sequence ID" value="KAL1540542.1"/>
    <property type="molecule type" value="Genomic_DNA"/>
</dbReference>
<accession>A0ABD1G9H7</accession>
<organism evidence="1 2">
    <name type="scientific">Salvia divinorum</name>
    <name type="common">Maria pastora</name>
    <name type="synonym">Diviner's sage</name>
    <dbReference type="NCBI Taxonomy" id="28513"/>
    <lineage>
        <taxon>Eukaryota</taxon>
        <taxon>Viridiplantae</taxon>
        <taxon>Streptophyta</taxon>
        <taxon>Embryophyta</taxon>
        <taxon>Tracheophyta</taxon>
        <taxon>Spermatophyta</taxon>
        <taxon>Magnoliopsida</taxon>
        <taxon>eudicotyledons</taxon>
        <taxon>Gunneridae</taxon>
        <taxon>Pentapetalae</taxon>
        <taxon>asterids</taxon>
        <taxon>lamiids</taxon>
        <taxon>Lamiales</taxon>
        <taxon>Lamiaceae</taxon>
        <taxon>Nepetoideae</taxon>
        <taxon>Mentheae</taxon>
        <taxon>Salviinae</taxon>
        <taxon>Salvia</taxon>
        <taxon>Salvia subgen. Calosphace</taxon>
    </lineage>
</organism>
<reference evidence="1 2" key="1">
    <citation type="submission" date="2024-06" db="EMBL/GenBank/DDBJ databases">
        <title>A chromosome level genome sequence of Diviner's sage (Salvia divinorum).</title>
        <authorList>
            <person name="Ford S.A."/>
            <person name="Ro D.-K."/>
            <person name="Ness R.W."/>
            <person name="Phillips M.A."/>
        </authorList>
    </citation>
    <scope>NUCLEOTIDE SEQUENCE [LARGE SCALE GENOMIC DNA]</scope>
    <source>
        <strain evidence="1">SAF-2024a</strain>
        <tissue evidence="1">Leaf</tissue>
    </source>
</reference>
<keyword evidence="2" id="KW-1185">Reference proteome</keyword>